<evidence type="ECO:0000313" key="4">
    <source>
        <dbReference type="Proteomes" id="UP000886819"/>
    </source>
</evidence>
<dbReference type="Gene3D" id="2.30.30.40">
    <property type="entry name" value="SH3 Domains"/>
    <property type="match status" value="7"/>
</dbReference>
<dbReference type="EMBL" id="DVFI01000131">
    <property type="protein sequence ID" value="HIQ63829.1"/>
    <property type="molecule type" value="Genomic_DNA"/>
</dbReference>
<sequence length="1095" mass="116447">MKRWMAFLLMGAMLCPLLGLPAAGVADTLAAAPLMEQSGATDGMIRVWLSSVKSKMTYNVTIDGDYTINGDTSRVVEDGSRIRVEFSGGTVYLTQNGQRVSMGSGFTLKRHSGGDGYNAVKIAETLAPNNYYPCDVQFLYSGGTAYVVCHIYIEDYVYGVLPYEMDNSFPLEALKAQAVAARTYAVRAKTSSGVYDVTDTTTHQVFRGVNYDKTRCIQAVNETWGVVMQYNGSYIGAYYSASNGGQTETNSNIWGSSQLGYLQVKDDPYDLANTASTVKTYLIYSSPQNGSSISAYAMIQSALASRLGGSSSDYTIREITDISLHTPMYPEPSKLYTQMRVSVRYNDGATASVDIPIFPTVETKLNLKINGGDNELYSVEKQTKGFLVSARRYGHGVGMSQRGAQEMANVGYNYAQILGFYYTGVNRVRINFTRSIAGSLQNGTVLPEVTPAPVEDAVGIVQATPATVTLSNTSDRLNLRKEPNTSSAVLARIPHGTQLTVTSSENGWYAVQYGSLSGYVASQYLRLDTQTSAPDTAPGVDSVGTAVVTLNSGTLNLRAEGHATARVIGSLPNGATVAVLDASGTWTRVMYNNQTGYVMSSYLKITLEGSGSSGTTERVATVTLSNRNDILNLRKDPSTSSAVLAKLPHGTELAVVEDGSSWTRVLYQGITGYVMNTYVTFSGQAQSGTDTESGGSSDTPAQTYAATVVLNSGTLNLRAAPNTSSAVLASIPNFAQITVTQLGDSWCGVSYNQINGYVKRSYLSIDLSTDASGGVTSGETAPSDALTADTEVAWAVTQDGGSVNLRRAASTGSTVLVRVPHGAQVMVLEVGTEWTLAAYGGYTGYMATAYLTASAPAGTPSEEIPSGAMGSTCWVSGGNVNLRKEPSLGADVLTTAPAGAEMTLLEMGTEWSKVIYRGLTGYIATGYITFTNGAQSGTGSQNTASGTDDVIRGDAKTTELNNGTLNLNSSSATLMLRAQPYDTADVTGTLKHGERVVVLQYVGSDARWLFLRCGTLEGYALREHVRLDDKLATVRLADADSELSLRAEPSTSANVLDSLHHGDLLTVLDEEDGWAEVVAPDGTEGYVSATYISYL</sequence>
<dbReference type="Proteomes" id="UP000886819">
    <property type="component" value="Unassembled WGS sequence"/>
</dbReference>
<dbReference type="NCBIfam" id="TIGR02669">
    <property type="entry name" value="SpoIID_LytB"/>
    <property type="match status" value="1"/>
</dbReference>
<dbReference type="InterPro" id="IPR013693">
    <property type="entry name" value="SpoIID/LytB_N"/>
</dbReference>
<dbReference type="AlphaFoldDB" id="A0A9D1CKL0"/>
<gene>
    <name evidence="3" type="ORF">IAA66_09655</name>
</gene>
<evidence type="ECO:0000256" key="1">
    <source>
        <dbReference type="SAM" id="SignalP"/>
    </source>
</evidence>
<feature type="signal peptide" evidence="1">
    <location>
        <begin position="1"/>
        <end position="26"/>
    </location>
</feature>
<evidence type="ECO:0000313" key="3">
    <source>
        <dbReference type="EMBL" id="HIQ63829.1"/>
    </source>
</evidence>
<dbReference type="PROSITE" id="PS51781">
    <property type="entry name" value="SH3B"/>
    <property type="match status" value="5"/>
</dbReference>
<dbReference type="Pfam" id="PF08486">
    <property type="entry name" value="SpoIID"/>
    <property type="match status" value="1"/>
</dbReference>
<feature type="chain" id="PRO_5038591578" evidence="1">
    <location>
        <begin position="27"/>
        <end position="1095"/>
    </location>
</feature>
<evidence type="ECO:0000259" key="2">
    <source>
        <dbReference type="PROSITE" id="PS51781"/>
    </source>
</evidence>
<reference evidence="3" key="2">
    <citation type="journal article" date="2021" name="PeerJ">
        <title>Extensive microbial diversity within the chicken gut microbiome revealed by metagenomics and culture.</title>
        <authorList>
            <person name="Gilroy R."/>
            <person name="Ravi A."/>
            <person name="Getino M."/>
            <person name="Pursley I."/>
            <person name="Horton D.L."/>
            <person name="Alikhan N.F."/>
            <person name="Baker D."/>
            <person name="Gharbi K."/>
            <person name="Hall N."/>
            <person name="Watson M."/>
            <person name="Adriaenssens E.M."/>
            <person name="Foster-Nyarko E."/>
            <person name="Jarju S."/>
            <person name="Secka A."/>
            <person name="Antonio M."/>
            <person name="Oren A."/>
            <person name="Chaudhuri R.R."/>
            <person name="La Ragione R."/>
            <person name="Hildebrand F."/>
            <person name="Pallen M.J."/>
        </authorList>
    </citation>
    <scope>NUCLEOTIDE SEQUENCE</scope>
    <source>
        <strain evidence="3">ChiHile30-977</strain>
    </source>
</reference>
<keyword evidence="1" id="KW-0732">Signal</keyword>
<dbReference type="PANTHER" id="PTHR34408:SF1">
    <property type="entry name" value="GLYCOSYL HYDROLASE FAMILY 19 DOMAIN-CONTAINING PROTEIN HI_1415"/>
    <property type="match status" value="1"/>
</dbReference>
<dbReference type="InterPro" id="IPR013486">
    <property type="entry name" value="SpoIID/LytB"/>
</dbReference>
<protein>
    <submittedName>
        <fullName evidence="3">SH3 domain-containing protein</fullName>
    </submittedName>
</protein>
<dbReference type="Pfam" id="PF08239">
    <property type="entry name" value="SH3_3"/>
    <property type="match status" value="7"/>
</dbReference>
<organism evidence="3 4">
    <name type="scientific">Candidatus Avichristensenella intestinipullorum</name>
    <dbReference type="NCBI Taxonomy" id="2840693"/>
    <lineage>
        <taxon>Bacteria</taxon>
        <taxon>Bacillati</taxon>
        <taxon>Bacillota</taxon>
        <taxon>Clostridia</taxon>
        <taxon>Candidatus Avichristensenella</taxon>
    </lineage>
</organism>
<dbReference type="PANTHER" id="PTHR34408">
    <property type="entry name" value="FAMILY PROTEIN, PUTATIVE-RELATED"/>
    <property type="match status" value="1"/>
</dbReference>
<feature type="domain" description="SH3b" evidence="2">
    <location>
        <begin position="617"/>
        <end position="683"/>
    </location>
</feature>
<feature type="domain" description="SH3b" evidence="2">
    <location>
        <begin position="463"/>
        <end position="529"/>
    </location>
</feature>
<dbReference type="SMART" id="SM00287">
    <property type="entry name" value="SH3b"/>
    <property type="match status" value="8"/>
</dbReference>
<proteinExistence type="predicted"/>
<dbReference type="InterPro" id="IPR003646">
    <property type="entry name" value="SH3-like_bac-type"/>
</dbReference>
<reference evidence="3" key="1">
    <citation type="submission" date="2020-10" db="EMBL/GenBank/DDBJ databases">
        <authorList>
            <person name="Gilroy R."/>
        </authorList>
    </citation>
    <scope>NUCLEOTIDE SEQUENCE</scope>
    <source>
        <strain evidence="3">ChiHile30-977</strain>
    </source>
</reference>
<dbReference type="InterPro" id="IPR052354">
    <property type="entry name" value="Cell_Wall_Dynamics_Protein"/>
</dbReference>
<accession>A0A9D1CKL0</accession>
<feature type="domain" description="SH3b" evidence="2">
    <location>
        <begin position="870"/>
        <end position="932"/>
    </location>
</feature>
<name>A0A9D1CKL0_9FIRM</name>
<feature type="domain" description="SH3b" evidence="2">
    <location>
        <begin position="1029"/>
        <end position="1095"/>
    </location>
</feature>
<dbReference type="GO" id="GO:0030435">
    <property type="term" value="P:sporulation resulting in formation of a cellular spore"/>
    <property type="evidence" value="ECO:0007669"/>
    <property type="project" value="InterPro"/>
</dbReference>
<feature type="domain" description="SH3b" evidence="2">
    <location>
        <begin position="543"/>
        <end position="607"/>
    </location>
</feature>
<comment type="caution">
    <text evidence="3">The sequence shown here is derived from an EMBL/GenBank/DDBJ whole genome shotgun (WGS) entry which is preliminary data.</text>
</comment>